<dbReference type="PANTHER" id="PTHR43280">
    <property type="entry name" value="ARAC-FAMILY TRANSCRIPTIONAL REGULATOR"/>
    <property type="match status" value="1"/>
</dbReference>
<dbReference type="InterPro" id="IPR018062">
    <property type="entry name" value="HTH_AraC-typ_CS"/>
</dbReference>
<dbReference type="PANTHER" id="PTHR43280:SF2">
    <property type="entry name" value="HTH-TYPE TRANSCRIPTIONAL REGULATOR EXSA"/>
    <property type="match status" value="1"/>
</dbReference>
<dbReference type="Gene3D" id="1.10.10.60">
    <property type="entry name" value="Homeodomain-like"/>
    <property type="match status" value="2"/>
</dbReference>
<dbReference type="InterPro" id="IPR018060">
    <property type="entry name" value="HTH_AraC"/>
</dbReference>
<dbReference type="EMBL" id="JPME01000010">
    <property type="protein sequence ID" value="KEZ90649.1"/>
    <property type="molecule type" value="Genomic_DNA"/>
</dbReference>
<comment type="caution">
    <text evidence="5">The sequence shown here is derived from an EMBL/GenBank/DDBJ whole genome shotgun (WGS) entry which is preliminary data.</text>
</comment>
<name>A0A084JNW5_9FIRM</name>
<reference evidence="5 6" key="1">
    <citation type="submission" date="2014-07" db="EMBL/GenBank/DDBJ databases">
        <title>Draft genome of Clostridium celerecrescens 152B isolated from sediments associated with methane hydrate from Krishna Godavari basin.</title>
        <authorList>
            <person name="Honkalas V.S."/>
            <person name="Dabir A.P."/>
            <person name="Arora P."/>
            <person name="Dhakephalkar P.K."/>
        </authorList>
    </citation>
    <scope>NUCLEOTIDE SEQUENCE [LARGE SCALE GENOMIC DNA]</scope>
    <source>
        <strain evidence="5 6">152B</strain>
    </source>
</reference>
<evidence type="ECO:0000259" key="4">
    <source>
        <dbReference type="PROSITE" id="PS01124"/>
    </source>
</evidence>
<dbReference type="PROSITE" id="PS01124">
    <property type="entry name" value="HTH_ARAC_FAMILY_2"/>
    <property type="match status" value="1"/>
</dbReference>
<dbReference type="RefSeq" id="WP_038279841.1">
    <property type="nucleotide sequence ID" value="NZ_JPME01000010.1"/>
</dbReference>
<organism evidence="5 6">
    <name type="scientific">Lacrimispora celerecrescens</name>
    <dbReference type="NCBI Taxonomy" id="29354"/>
    <lineage>
        <taxon>Bacteria</taxon>
        <taxon>Bacillati</taxon>
        <taxon>Bacillota</taxon>
        <taxon>Clostridia</taxon>
        <taxon>Lachnospirales</taxon>
        <taxon>Lachnospiraceae</taxon>
        <taxon>Lacrimispora</taxon>
    </lineage>
</organism>
<keyword evidence="6" id="KW-1185">Reference proteome</keyword>
<dbReference type="SUPFAM" id="SSF46689">
    <property type="entry name" value="Homeodomain-like"/>
    <property type="match status" value="2"/>
</dbReference>
<dbReference type="InterPro" id="IPR009057">
    <property type="entry name" value="Homeodomain-like_sf"/>
</dbReference>
<keyword evidence="1" id="KW-0805">Transcription regulation</keyword>
<dbReference type="GO" id="GO:0043565">
    <property type="term" value="F:sequence-specific DNA binding"/>
    <property type="evidence" value="ECO:0007669"/>
    <property type="project" value="InterPro"/>
</dbReference>
<evidence type="ECO:0000313" key="5">
    <source>
        <dbReference type="EMBL" id="KEZ90649.1"/>
    </source>
</evidence>
<dbReference type="InterPro" id="IPR020449">
    <property type="entry name" value="Tscrpt_reg_AraC-type_HTH"/>
</dbReference>
<evidence type="ECO:0000256" key="1">
    <source>
        <dbReference type="ARBA" id="ARBA00023015"/>
    </source>
</evidence>
<proteinExistence type="predicted"/>
<dbReference type="PRINTS" id="PR00032">
    <property type="entry name" value="HTHARAC"/>
</dbReference>
<dbReference type="Proteomes" id="UP000028525">
    <property type="component" value="Unassembled WGS sequence"/>
</dbReference>
<gene>
    <name evidence="5" type="ORF">IO98_07745</name>
</gene>
<dbReference type="PROSITE" id="PS00041">
    <property type="entry name" value="HTH_ARAC_FAMILY_1"/>
    <property type="match status" value="1"/>
</dbReference>
<accession>A0A084JNW5</accession>
<keyword evidence="2" id="KW-0238">DNA-binding</keyword>
<dbReference type="OrthoDB" id="9772063at2"/>
<dbReference type="Pfam" id="PF12833">
    <property type="entry name" value="HTH_18"/>
    <property type="match status" value="1"/>
</dbReference>
<dbReference type="AlphaFoldDB" id="A0A084JNW5"/>
<keyword evidence="3" id="KW-0804">Transcription</keyword>
<dbReference type="SMART" id="SM00342">
    <property type="entry name" value="HTH_ARAC"/>
    <property type="match status" value="1"/>
</dbReference>
<evidence type="ECO:0000256" key="2">
    <source>
        <dbReference type="ARBA" id="ARBA00023125"/>
    </source>
</evidence>
<dbReference type="STRING" id="29354.IO98_07745"/>
<dbReference type="GO" id="GO:0003700">
    <property type="term" value="F:DNA-binding transcription factor activity"/>
    <property type="evidence" value="ECO:0007669"/>
    <property type="project" value="InterPro"/>
</dbReference>
<feature type="domain" description="HTH araC/xylS-type" evidence="4">
    <location>
        <begin position="189"/>
        <end position="291"/>
    </location>
</feature>
<evidence type="ECO:0000313" key="6">
    <source>
        <dbReference type="Proteomes" id="UP000028525"/>
    </source>
</evidence>
<evidence type="ECO:0000256" key="3">
    <source>
        <dbReference type="ARBA" id="ARBA00023163"/>
    </source>
</evidence>
<protein>
    <recommendedName>
        <fullName evidence="4">HTH araC/xylS-type domain-containing protein</fullName>
    </recommendedName>
</protein>
<sequence>MVILNESEFETFPEKCELLVLKCEEMLKAKILCYISKPVFCEEISGTYRTLLEYSKDDVLGQNTIIRVEHQKNKAAKEEILLPTQWSELLYAGHINMLITKVRHFLTGLARSDNLNEMNFRIFQQDMLQMFFTYMEKKELMAHELYENHEIYKSYKTAILSIDGMCHWIQKCVDFILQQTGRSTPTGSEQLVRLVKQHITADLRTEISREEIAARLNMNPDYINRVFKRETGMTMKEYSIHKRIQEAQTLLRTTGLTVSEVALSVGYDNFSYFIKLFKKQIGQTPGQYKKVE</sequence>